<proteinExistence type="predicted"/>
<dbReference type="InterPro" id="IPR036691">
    <property type="entry name" value="Endo/exonu/phosph_ase_sf"/>
</dbReference>
<reference evidence="3 4" key="1">
    <citation type="submission" date="2018-03" db="EMBL/GenBank/DDBJ databases">
        <title>Finding Nemo's genes: A chromosome-scale reference assembly of the genome of the orange clownfish Amphiprion percula.</title>
        <authorList>
            <person name="Lehmann R."/>
        </authorList>
    </citation>
    <scope>NUCLEOTIDE SEQUENCE</scope>
</reference>
<evidence type="ECO:0000313" key="4">
    <source>
        <dbReference type="Proteomes" id="UP000265080"/>
    </source>
</evidence>
<organism evidence="3 4">
    <name type="scientific">Amphiprion percula</name>
    <name type="common">Orange clownfish</name>
    <name type="synonym">Lutjanus percula</name>
    <dbReference type="NCBI Taxonomy" id="161767"/>
    <lineage>
        <taxon>Eukaryota</taxon>
        <taxon>Metazoa</taxon>
        <taxon>Chordata</taxon>
        <taxon>Craniata</taxon>
        <taxon>Vertebrata</taxon>
        <taxon>Euteleostomi</taxon>
        <taxon>Actinopterygii</taxon>
        <taxon>Neopterygii</taxon>
        <taxon>Teleostei</taxon>
        <taxon>Neoteleostei</taxon>
        <taxon>Acanthomorphata</taxon>
        <taxon>Ovalentaria</taxon>
        <taxon>Pomacentridae</taxon>
        <taxon>Amphiprion</taxon>
    </lineage>
</organism>
<evidence type="ECO:0000313" key="3">
    <source>
        <dbReference type="Ensembl" id="ENSAPEP00000010490.1"/>
    </source>
</evidence>
<feature type="domain" description="Endonuclease/exonuclease/phosphatase" evidence="2">
    <location>
        <begin position="129"/>
        <end position="348"/>
    </location>
</feature>
<dbReference type="InterPro" id="IPR005135">
    <property type="entry name" value="Endo/exonuclease/phosphatase"/>
</dbReference>
<dbReference type="Pfam" id="PF03372">
    <property type="entry name" value="Exo_endo_phos"/>
    <property type="match status" value="1"/>
</dbReference>
<keyword evidence="4" id="KW-1185">Reference proteome</keyword>
<name>A0A3P8SEE9_AMPPE</name>
<sequence>MCGEKFHSRESLFRSSSTGSGLDVARGLVCSNDPGERYRLELAPGRATLGGPVSRVGSRQTKTPACRYAARWQPHQPTILRRANNPPRRNPLVTKLIRKRSRTAQHGNGPQPAPDQRVRINLRHSTRVATWNVQTLHRPGYATLLSRELCRYNITLAGLCEVRWQGNGEITAGDHCYIWSGPERRTGLYGVALAIPMALRKSLISWTPMSDRLLSARFLHQHGKLTVIVAYAPTNVADEDVKDAFWDQLHQAVGQAPPHDITIILTDANATLSSSDRSTGSPVGTTFADRTTNNGNRLLLLCHHNNLCVADTWFPRKRIHHWTWYSPDGRTGKALDHILISRRWKSSVTNCRVYRGAELGNTDHRLLVAQLKLKLRANQHSQTQPRLESSLFSDPNIATGFSQKFKIHLVAIHQFSTDLEKKSNGNT</sequence>
<dbReference type="PANTHER" id="PTHR23227">
    <property type="entry name" value="BUCENTAUR RELATED"/>
    <property type="match status" value="1"/>
</dbReference>
<dbReference type="GO" id="GO:0003824">
    <property type="term" value="F:catalytic activity"/>
    <property type="evidence" value="ECO:0007669"/>
    <property type="project" value="InterPro"/>
</dbReference>
<feature type="region of interest" description="Disordered" evidence="1">
    <location>
        <begin position="1"/>
        <end position="25"/>
    </location>
</feature>
<dbReference type="Proteomes" id="UP000265080">
    <property type="component" value="Chromosome 18"/>
</dbReference>
<dbReference type="PANTHER" id="PTHR23227:SF67">
    <property type="entry name" value="CRANIOFACIAL DEVELOPMENT PROTEIN 2-LIKE"/>
    <property type="match status" value="1"/>
</dbReference>
<accession>A0A3P8SEE9</accession>
<reference evidence="3" key="3">
    <citation type="submission" date="2025-09" db="UniProtKB">
        <authorList>
            <consortium name="Ensembl"/>
        </authorList>
    </citation>
    <scope>IDENTIFICATION</scope>
</reference>
<dbReference type="OMA" id="NIWESME"/>
<dbReference type="STRING" id="161767.ENSAPEP00000010490"/>
<dbReference type="Ensembl" id="ENSAPET00000010771.1">
    <property type="protein sequence ID" value="ENSAPEP00000010490.1"/>
    <property type="gene ID" value="ENSAPEG00000007520.1"/>
</dbReference>
<dbReference type="Gene3D" id="3.60.10.10">
    <property type="entry name" value="Endonuclease/exonuclease/phosphatase"/>
    <property type="match status" value="1"/>
</dbReference>
<dbReference type="GeneTree" id="ENSGT00940000163895"/>
<dbReference type="AlphaFoldDB" id="A0A3P8SEE9"/>
<protein>
    <recommendedName>
        <fullName evidence="2">Endonuclease/exonuclease/phosphatase domain-containing protein</fullName>
    </recommendedName>
</protein>
<reference evidence="3" key="2">
    <citation type="submission" date="2025-08" db="UniProtKB">
        <authorList>
            <consortium name="Ensembl"/>
        </authorList>
    </citation>
    <scope>IDENTIFICATION</scope>
</reference>
<feature type="compositionally biased region" description="Basic and acidic residues" evidence="1">
    <location>
        <begin position="1"/>
        <end position="12"/>
    </location>
</feature>
<dbReference type="CDD" id="cd09076">
    <property type="entry name" value="L1-EN"/>
    <property type="match status" value="1"/>
</dbReference>
<dbReference type="InterPro" id="IPR027124">
    <property type="entry name" value="Swc5/CFDP1/2"/>
</dbReference>
<dbReference type="SUPFAM" id="SSF56219">
    <property type="entry name" value="DNase I-like"/>
    <property type="match status" value="1"/>
</dbReference>
<evidence type="ECO:0000256" key="1">
    <source>
        <dbReference type="SAM" id="MobiDB-lite"/>
    </source>
</evidence>
<evidence type="ECO:0000259" key="2">
    <source>
        <dbReference type="Pfam" id="PF03372"/>
    </source>
</evidence>